<dbReference type="InterPro" id="IPR004178">
    <property type="entry name" value="CaM-bd_dom"/>
</dbReference>
<keyword evidence="3" id="KW-0812">Transmembrane</keyword>
<comment type="caution">
    <text evidence="9">The sequence shown here is derived from an EMBL/GenBank/DDBJ whole genome shotgun (WGS) entry which is preliminary data.</text>
</comment>
<evidence type="ECO:0000256" key="4">
    <source>
        <dbReference type="ARBA" id="ARBA00022989"/>
    </source>
</evidence>
<evidence type="ECO:0000256" key="7">
    <source>
        <dbReference type="ARBA" id="ARBA00023303"/>
    </source>
</evidence>
<dbReference type="InterPro" id="IPR036122">
    <property type="entry name" value="CaM-bd_dom_sf"/>
</dbReference>
<dbReference type="SMART" id="SM01053">
    <property type="entry name" value="CaMBD"/>
    <property type="match status" value="1"/>
</dbReference>
<dbReference type="SUPFAM" id="SSF81327">
    <property type="entry name" value="Small-conductance potassium channel"/>
    <property type="match status" value="1"/>
</dbReference>
<comment type="subcellular location">
    <subcellularLocation>
        <location evidence="1">Membrane</location>
        <topology evidence="1">Multi-pass membrane protein</topology>
    </subcellularLocation>
</comment>
<dbReference type="GO" id="GO:0016286">
    <property type="term" value="F:small conductance calcium-activated potassium channel activity"/>
    <property type="evidence" value="ECO:0007669"/>
    <property type="project" value="InterPro"/>
</dbReference>
<evidence type="ECO:0000259" key="8">
    <source>
        <dbReference type="SMART" id="SM01053"/>
    </source>
</evidence>
<keyword evidence="5" id="KW-0406">Ion transport</keyword>
<dbReference type="Gene3D" id="1.10.287.70">
    <property type="match status" value="1"/>
</dbReference>
<evidence type="ECO:0000256" key="2">
    <source>
        <dbReference type="ARBA" id="ARBA00022448"/>
    </source>
</evidence>
<reference evidence="9" key="1">
    <citation type="submission" date="2019-05" db="EMBL/GenBank/DDBJ databases">
        <title>Annotation for the trematode Paragonimus heterotremus.</title>
        <authorList>
            <person name="Choi Y.-J."/>
        </authorList>
    </citation>
    <scope>NUCLEOTIDE SEQUENCE</scope>
    <source>
        <strain evidence="9">LC</strain>
    </source>
</reference>
<keyword evidence="4" id="KW-1133">Transmembrane helix</keyword>
<dbReference type="EMBL" id="LUCH01003175">
    <property type="protein sequence ID" value="KAF5400456.1"/>
    <property type="molecule type" value="Genomic_DNA"/>
</dbReference>
<dbReference type="Pfam" id="PF02888">
    <property type="entry name" value="CaMBD"/>
    <property type="match status" value="1"/>
</dbReference>
<gene>
    <name evidence="9" type="ORF">PHET_05974</name>
</gene>
<keyword evidence="10" id="KW-1185">Reference proteome</keyword>
<dbReference type="PANTHER" id="PTHR10153">
    <property type="entry name" value="SMALL CONDUCTANCE CALCIUM-ACTIVATED POTASSIUM CHANNEL"/>
    <property type="match status" value="1"/>
</dbReference>
<evidence type="ECO:0000256" key="3">
    <source>
        <dbReference type="ARBA" id="ARBA00022692"/>
    </source>
</evidence>
<dbReference type="GO" id="GO:0005516">
    <property type="term" value="F:calmodulin binding"/>
    <property type="evidence" value="ECO:0007669"/>
    <property type="project" value="InterPro"/>
</dbReference>
<dbReference type="Proteomes" id="UP000748531">
    <property type="component" value="Unassembled WGS sequence"/>
</dbReference>
<protein>
    <recommendedName>
        <fullName evidence="8">Calmodulin-binding domain-containing protein</fullName>
    </recommendedName>
</protein>
<evidence type="ECO:0000313" key="9">
    <source>
        <dbReference type="EMBL" id="KAF5400456.1"/>
    </source>
</evidence>
<dbReference type="AlphaFoldDB" id="A0A8J4TFZ1"/>
<feature type="domain" description="Calmodulin-binding" evidence="8">
    <location>
        <begin position="48"/>
        <end position="91"/>
    </location>
</feature>
<dbReference type="InterPro" id="IPR015449">
    <property type="entry name" value="K_chnl_Ca-activ_SK"/>
</dbReference>
<accession>A0A8J4TFZ1</accession>
<sequence length="91" mass="10784">MNLFFSLLLVSKDVVDKRIKTMIERNVGQGIKSHLSNRLQFSTVRPYQVKYYAANVLRETWLIYKYTKLAKRVDASKVRTHQRKFLRAIHG</sequence>
<evidence type="ECO:0000256" key="6">
    <source>
        <dbReference type="ARBA" id="ARBA00023136"/>
    </source>
</evidence>
<dbReference type="GO" id="GO:0016020">
    <property type="term" value="C:membrane"/>
    <property type="evidence" value="ECO:0007669"/>
    <property type="project" value="UniProtKB-SubCell"/>
</dbReference>
<name>A0A8J4TFZ1_9TREM</name>
<evidence type="ECO:0000256" key="5">
    <source>
        <dbReference type="ARBA" id="ARBA00023065"/>
    </source>
</evidence>
<dbReference type="OrthoDB" id="73653at2759"/>
<organism evidence="9 10">
    <name type="scientific">Paragonimus heterotremus</name>
    <dbReference type="NCBI Taxonomy" id="100268"/>
    <lineage>
        <taxon>Eukaryota</taxon>
        <taxon>Metazoa</taxon>
        <taxon>Spiralia</taxon>
        <taxon>Lophotrochozoa</taxon>
        <taxon>Platyhelminthes</taxon>
        <taxon>Trematoda</taxon>
        <taxon>Digenea</taxon>
        <taxon>Plagiorchiida</taxon>
        <taxon>Troglotremata</taxon>
        <taxon>Troglotrematidae</taxon>
        <taxon>Paragonimus</taxon>
    </lineage>
</organism>
<evidence type="ECO:0000313" key="10">
    <source>
        <dbReference type="Proteomes" id="UP000748531"/>
    </source>
</evidence>
<keyword evidence="6" id="KW-0472">Membrane</keyword>
<evidence type="ECO:0000256" key="1">
    <source>
        <dbReference type="ARBA" id="ARBA00004141"/>
    </source>
</evidence>
<proteinExistence type="predicted"/>
<keyword evidence="2" id="KW-0813">Transport</keyword>
<keyword evidence="7" id="KW-0407">Ion channel</keyword>